<dbReference type="InterPro" id="IPR013148">
    <property type="entry name" value="Glyco_hydro_32_N"/>
</dbReference>
<dbReference type="Gene3D" id="2.60.120.560">
    <property type="entry name" value="Exo-inulinase, domain 1"/>
    <property type="match status" value="1"/>
</dbReference>
<keyword evidence="8" id="KW-1185">Reference proteome</keyword>
<dbReference type="PANTHER" id="PTHR42800">
    <property type="entry name" value="EXOINULINASE INUD (AFU_ORTHOLOGUE AFUA_5G00480)"/>
    <property type="match status" value="1"/>
</dbReference>
<accession>A0A8J8FC87</accession>
<comment type="caution">
    <text evidence="7">The sequence shown here is derived from an EMBL/GenBank/DDBJ whole genome shotgun (WGS) entry which is preliminary data.</text>
</comment>
<evidence type="ECO:0000259" key="6">
    <source>
        <dbReference type="Pfam" id="PF08244"/>
    </source>
</evidence>
<evidence type="ECO:0000256" key="1">
    <source>
        <dbReference type="ARBA" id="ARBA00009902"/>
    </source>
</evidence>
<proteinExistence type="inferred from homology"/>
<dbReference type="Pfam" id="PF08244">
    <property type="entry name" value="Glyco_hydro_32C"/>
    <property type="match status" value="1"/>
</dbReference>
<dbReference type="Proteomes" id="UP000598971">
    <property type="component" value="Unassembled WGS sequence"/>
</dbReference>
<reference evidence="7" key="1">
    <citation type="submission" date="2019-10" db="EMBL/GenBank/DDBJ databases">
        <title>Draft genome sequence of Panacibacter sp. KCS-6.</title>
        <authorList>
            <person name="Yim K.J."/>
        </authorList>
    </citation>
    <scope>NUCLEOTIDE SEQUENCE</scope>
    <source>
        <strain evidence="7">KCS-6</strain>
    </source>
</reference>
<organism evidence="7 8">
    <name type="scientific">Limnovirga soli</name>
    <dbReference type="NCBI Taxonomy" id="2656915"/>
    <lineage>
        <taxon>Bacteria</taxon>
        <taxon>Pseudomonadati</taxon>
        <taxon>Bacteroidota</taxon>
        <taxon>Chitinophagia</taxon>
        <taxon>Chitinophagales</taxon>
        <taxon>Chitinophagaceae</taxon>
        <taxon>Limnovirga</taxon>
    </lineage>
</organism>
<dbReference type="InterPro" id="IPR023296">
    <property type="entry name" value="Glyco_hydro_beta-prop_sf"/>
</dbReference>
<evidence type="ECO:0000313" key="8">
    <source>
        <dbReference type="Proteomes" id="UP000598971"/>
    </source>
</evidence>
<dbReference type="Gene3D" id="2.115.10.20">
    <property type="entry name" value="Glycosyl hydrolase domain, family 43"/>
    <property type="match status" value="1"/>
</dbReference>
<comment type="similarity">
    <text evidence="1 4">Belongs to the glycosyl hydrolase 32 family.</text>
</comment>
<evidence type="ECO:0000256" key="4">
    <source>
        <dbReference type="RuleBase" id="RU362110"/>
    </source>
</evidence>
<name>A0A8J8FC87_9BACT</name>
<dbReference type="CDD" id="cd18622">
    <property type="entry name" value="GH32_Inu-like"/>
    <property type="match status" value="1"/>
</dbReference>
<evidence type="ECO:0000259" key="5">
    <source>
        <dbReference type="Pfam" id="PF00251"/>
    </source>
</evidence>
<evidence type="ECO:0000256" key="2">
    <source>
        <dbReference type="ARBA" id="ARBA00022801"/>
    </source>
</evidence>
<sequence length="518" mass="57993">MKHFFYLLIVTSVFMFEACNNEPTMNSEDYGNNTVSYRPLYHFTTDSNWINDPNGLVYANGQYHLFAQYNPQGDKWGHMSWAHAVSTDLFSWSEWPLAIPEIQHADSTTTMIFSGSAVVDSFNTSGFGINGQPPMVAIYTSHVDKAGTGIAQHESLSYSTDSGKTWQPYAGNPVLDLHLTDFRDPKVFWYAPEKKWVMAVVKPLEYKVQFYASANLKNWTLLSEFGGIGNVDKIWECPDLFPLQVEGSNETKWVLTLSAGHQQKGFIAVQYFIGTFNGKTFIADKLNYPLYIDYGKDFYAGITFNNMPNTDGRRIMIGWANCWNYANDIPTKGFRGIYSVPRELSLQNTPAGLQLFQQPVAELNAHEQQLYSNAGINLNNTAQMLDSAKGTALDISFTLDAAQEAGIQVFKSGPEQTTIAYNNITKIISINRTTSGDTSFNTSFASVDSLQLPPTTQKINLRILLDQSVIEVFVNNGAYALTTQVFPKHNQGNIELFAKNGKASFEDINIKQVNKTLH</sequence>
<dbReference type="InterPro" id="IPR013189">
    <property type="entry name" value="Glyco_hydro_32_C"/>
</dbReference>
<dbReference type="GO" id="GO:0005737">
    <property type="term" value="C:cytoplasm"/>
    <property type="evidence" value="ECO:0007669"/>
    <property type="project" value="TreeGrafter"/>
</dbReference>
<dbReference type="PANTHER" id="PTHR42800:SF3">
    <property type="entry name" value="GLYCOSYL HYDROLASE FAMILY 32 N-TERMINAL DOMAIN-CONTAINING PROTEIN"/>
    <property type="match status" value="1"/>
</dbReference>
<keyword evidence="2 4" id="KW-0378">Hydrolase</keyword>
<dbReference type="SUPFAM" id="SSF49899">
    <property type="entry name" value="Concanavalin A-like lectins/glucanases"/>
    <property type="match status" value="1"/>
</dbReference>
<dbReference type="SUPFAM" id="SSF75005">
    <property type="entry name" value="Arabinanase/levansucrase/invertase"/>
    <property type="match status" value="1"/>
</dbReference>
<dbReference type="GO" id="GO:0004575">
    <property type="term" value="F:sucrose alpha-glucosidase activity"/>
    <property type="evidence" value="ECO:0007669"/>
    <property type="project" value="TreeGrafter"/>
</dbReference>
<dbReference type="Pfam" id="PF00251">
    <property type="entry name" value="Glyco_hydro_32N"/>
    <property type="match status" value="1"/>
</dbReference>
<dbReference type="SMART" id="SM00640">
    <property type="entry name" value="Glyco_32"/>
    <property type="match status" value="1"/>
</dbReference>
<keyword evidence="3 4" id="KW-0326">Glycosidase</keyword>
<dbReference type="EMBL" id="WHPF01000003">
    <property type="protein sequence ID" value="NNV54852.1"/>
    <property type="molecule type" value="Genomic_DNA"/>
</dbReference>
<dbReference type="RefSeq" id="WP_171606769.1">
    <property type="nucleotide sequence ID" value="NZ_WHPF01000003.1"/>
</dbReference>
<dbReference type="InterPro" id="IPR001362">
    <property type="entry name" value="Glyco_hydro_32"/>
</dbReference>
<evidence type="ECO:0000256" key="3">
    <source>
        <dbReference type="ARBA" id="ARBA00023295"/>
    </source>
</evidence>
<feature type="domain" description="Glycosyl hydrolase family 32 N-terminal" evidence="5">
    <location>
        <begin position="42"/>
        <end position="359"/>
    </location>
</feature>
<evidence type="ECO:0000313" key="7">
    <source>
        <dbReference type="EMBL" id="NNV54852.1"/>
    </source>
</evidence>
<dbReference type="InterPro" id="IPR013320">
    <property type="entry name" value="ConA-like_dom_sf"/>
</dbReference>
<gene>
    <name evidence="7" type="ORF">GD597_05200</name>
</gene>
<dbReference type="GO" id="GO:0005987">
    <property type="term" value="P:sucrose catabolic process"/>
    <property type="evidence" value="ECO:0007669"/>
    <property type="project" value="TreeGrafter"/>
</dbReference>
<dbReference type="AlphaFoldDB" id="A0A8J8FC87"/>
<feature type="domain" description="Glycosyl hydrolase family 32 C-terminal" evidence="6">
    <location>
        <begin position="371"/>
        <end position="511"/>
    </location>
</feature>
<protein>
    <submittedName>
        <fullName evidence="7">Glycoside hydrolase family 32 protein</fullName>
    </submittedName>
</protein>